<organism evidence="2 3">
    <name type="scientific">Hypholoma sublateritium (strain FD-334 SS-4)</name>
    <dbReference type="NCBI Taxonomy" id="945553"/>
    <lineage>
        <taxon>Eukaryota</taxon>
        <taxon>Fungi</taxon>
        <taxon>Dikarya</taxon>
        <taxon>Basidiomycota</taxon>
        <taxon>Agaricomycotina</taxon>
        <taxon>Agaricomycetes</taxon>
        <taxon>Agaricomycetidae</taxon>
        <taxon>Agaricales</taxon>
        <taxon>Agaricineae</taxon>
        <taxon>Strophariaceae</taxon>
        <taxon>Hypholoma</taxon>
    </lineage>
</organism>
<dbReference type="OMA" id="MEIMLES"/>
<protein>
    <recommendedName>
        <fullName evidence="1">KA1 domain-containing protein</fullName>
    </recommendedName>
</protein>
<dbReference type="Proteomes" id="UP000054270">
    <property type="component" value="Unassembled WGS sequence"/>
</dbReference>
<evidence type="ECO:0000259" key="1">
    <source>
        <dbReference type="PROSITE" id="PS50032"/>
    </source>
</evidence>
<feature type="domain" description="KA1" evidence="1">
    <location>
        <begin position="125"/>
        <end position="175"/>
    </location>
</feature>
<evidence type="ECO:0000313" key="3">
    <source>
        <dbReference type="Proteomes" id="UP000054270"/>
    </source>
</evidence>
<name>A0A0D2P075_HYPSF</name>
<dbReference type="AlphaFoldDB" id="A0A0D2P075"/>
<dbReference type="EMBL" id="KN817552">
    <property type="protein sequence ID" value="KJA22116.1"/>
    <property type="molecule type" value="Genomic_DNA"/>
</dbReference>
<sequence>MTATISTHVADAQAPPGSSDALGAEVLGFHRGAIDQTTITTRPPGAVMTQVDAILFDMGVETQKEGPYKYRCIRPQKGAADPFDAPHAARVGSPDYMDSPTVEFEHQAPECCSSQRPNVLYGAPADDSMGEVRFSVELTQMVGLKGTYSLDIRRLKGNLKSYSFIYNTIRERAELNH</sequence>
<dbReference type="STRING" id="945553.A0A0D2P075"/>
<evidence type="ECO:0000313" key="2">
    <source>
        <dbReference type="EMBL" id="KJA22116.1"/>
    </source>
</evidence>
<dbReference type="PROSITE" id="PS50032">
    <property type="entry name" value="KA1"/>
    <property type="match status" value="1"/>
</dbReference>
<reference evidence="3" key="1">
    <citation type="submission" date="2014-04" db="EMBL/GenBank/DDBJ databases">
        <title>Evolutionary Origins and Diversification of the Mycorrhizal Mutualists.</title>
        <authorList>
            <consortium name="DOE Joint Genome Institute"/>
            <consortium name="Mycorrhizal Genomics Consortium"/>
            <person name="Kohler A."/>
            <person name="Kuo A."/>
            <person name="Nagy L.G."/>
            <person name="Floudas D."/>
            <person name="Copeland A."/>
            <person name="Barry K.W."/>
            <person name="Cichocki N."/>
            <person name="Veneault-Fourrey C."/>
            <person name="LaButti K."/>
            <person name="Lindquist E.A."/>
            <person name="Lipzen A."/>
            <person name="Lundell T."/>
            <person name="Morin E."/>
            <person name="Murat C."/>
            <person name="Riley R."/>
            <person name="Ohm R."/>
            <person name="Sun H."/>
            <person name="Tunlid A."/>
            <person name="Henrissat B."/>
            <person name="Grigoriev I.V."/>
            <person name="Hibbett D.S."/>
            <person name="Martin F."/>
        </authorList>
    </citation>
    <scope>NUCLEOTIDE SEQUENCE [LARGE SCALE GENOMIC DNA]</scope>
    <source>
        <strain evidence="3">FD-334 SS-4</strain>
    </source>
</reference>
<keyword evidence="3" id="KW-1185">Reference proteome</keyword>
<dbReference type="OrthoDB" id="193931at2759"/>
<dbReference type="Pfam" id="PF02149">
    <property type="entry name" value="KA1"/>
    <property type="match status" value="1"/>
</dbReference>
<dbReference type="Gene3D" id="3.30.310.80">
    <property type="entry name" value="Kinase associated domain 1, KA1"/>
    <property type="match status" value="1"/>
</dbReference>
<gene>
    <name evidence="2" type="ORF">HYPSUDRAFT_215930</name>
</gene>
<proteinExistence type="predicted"/>
<accession>A0A0D2P075</accession>
<dbReference type="InterPro" id="IPR001772">
    <property type="entry name" value="KA1_dom"/>
</dbReference>